<feature type="non-terminal residue" evidence="10">
    <location>
        <position position="739"/>
    </location>
</feature>
<dbReference type="EMBL" id="CAJVPY010012740">
    <property type="protein sequence ID" value="CAG8736094.1"/>
    <property type="molecule type" value="Genomic_DNA"/>
</dbReference>
<evidence type="ECO:0000256" key="5">
    <source>
        <dbReference type="ARBA" id="ARBA00023136"/>
    </source>
</evidence>
<feature type="domain" description="Anoctamin transmembrane" evidence="8">
    <location>
        <begin position="535"/>
        <end position="653"/>
    </location>
</feature>
<keyword evidence="6" id="KW-0325">Glycoprotein</keyword>
<organism evidence="10 11">
    <name type="scientific">Dentiscutata erythropus</name>
    <dbReference type="NCBI Taxonomy" id="1348616"/>
    <lineage>
        <taxon>Eukaryota</taxon>
        <taxon>Fungi</taxon>
        <taxon>Fungi incertae sedis</taxon>
        <taxon>Mucoromycota</taxon>
        <taxon>Glomeromycotina</taxon>
        <taxon>Glomeromycetes</taxon>
        <taxon>Diversisporales</taxon>
        <taxon>Gigasporaceae</taxon>
        <taxon>Dentiscutata</taxon>
    </lineage>
</organism>
<evidence type="ECO:0000259" key="8">
    <source>
        <dbReference type="Pfam" id="PF04547"/>
    </source>
</evidence>
<feature type="transmembrane region" description="Helical" evidence="7">
    <location>
        <begin position="705"/>
        <end position="722"/>
    </location>
</feature>
<dbReference type="Pfam" id="PF16178">
    <property type="entry name" value="Anoct_dimer"/>
    <property type="match status" value="1"/>
</dbReference>
<dbReference type="InterPro" id="IPR049452">
    <property type="entry name" value="Anoctamin_TM"/>
</dbReference>
<dbReference type="PANTHER" id="PTHR12308">
    <property type="entry name" value="ANOCTAMIN"/>
    <property type="match status" value="1"/>
</dbReference>
<accession>A0A9N9IGE6</accession>
<dbReference type="Proteomes" id="UP000789405">
    <property type="component" value="Unassembled WGS sequence"/>
</dbReference>
<feature type="transmembrane region" description="Helical" evidence="7">
    <location>
        <begin position="537"/>
        <end position="558"/>
    </location>
</feature>
<comment type="subcellular location">
    <subcellularLocation>
        <location evidence="1">Cell membrane</location>
        <topology evidence="1">Multi-pass membrane protein</topology>
    </subcellularLocation>
</comment>
<comment type="caution">
    <text evidence="10">The sequence shown here is derived from an EMBL/GenBank/DDBJ whole genome shotgun (WGS) entry which is preliminary data.</text>
</comment>
<dbReference type="PANTHER" id="PTHR12308:SF73">
    <property type="entry name" value="ANOCTAMIN"/>
    <property type="match status" value="1"/>
</dbReference>
<dbReference type="Pfam" id="PF04547">
    <property type="entry name" value="Anoctamin"/>
    <property type="match status" value="3"/>
</dbReference>
<evidence type="ECO:0000256" key="7">
    <source>
        <dbReference type="SAM" id="Phobius"/>
    </source>
</evidence>
<feature type="transmembrane region" description="Helical" evidence="7">
    <location>
        <begin position="666"/>
        <end position="685"/>
    </location>
</feature>
<proteinExistence type="predicted"/>
<keyword evidence="3 7" id="KW-0812">Transmembrane</keyword>
<evidence type="ECO:0000256" key="3">
    <source>
        <dbReference type="ARBA" id="ARBA00022692"/>
    </source>
</evidence>
<evidence type="ECO:0000259" key="9">
    <source>
        <dbReference type="Pfam" id="PF16178"/>
    </source>
</evidence>
<evidence type="ECO:0000256" key="1">
    <source>
        <dbReference type="ARBA" id="ARBA00004651"/>
    </source>
</evidence>
<sequence length="739" mass="86473">GFTSSLTDARIRNIELSSQIIKDMSSTSEEFAISIPVTPKEDDKILLDNEKINFNLDSINLYSRPLNSGNAREISEISRRKIFFLNEDVIKVFENIQKWINKKDSTTLEETLEYQLVKMTGQENRLKTTIGYQLLNNPYSRKVDAIAKTLFADHLPDFILKYYVDNDEKKIIKRDDFIKLLLRIGLVVEEETKSDDENIKYVKIYAPFKLLCDYAEHMKLEFPIKSEDHRPEPENYKTLNKWLLPSLTFVTLNQYKLSAPFKKKYFEKFEGGNEMDSFLNFFSSARRNLLEYIDEDIVKDEEEKDTPQIFTKKLKRITNAFAISTLLSEKVFTDYYPLHDGSIFDKNSLRTKLNDSWIKNWKSKPLDQIREYFGEKLALYFVFLEYYTNWLTIPSIVGLIVFIYGLIDAFSRGLVSSKNIGTISSIVDNALTVPFALFMTLWSTAFLEYWKRANNTLQYNWDVMCYEEEELPRPEFYGTERRPSPITGKEEMYFPLRNRLRKFMVSGIIIFVSLCIFLITSGVLLIFPKIWIHVDSLILKLFLFDFVNFYTALLYVILLKQEFIKDMINNPDITTGCEYDNCFTELTVQLAIIMIGKQAFGQISEVLIPLVKSRLNKDTLKQVLGENEVVPQWVEDDHLDEPPQIQDSEYMEIGYQAQDIGMWEKALNFLSIFGVLSNTIIIAFYSNWMKAQFLKYTDENENHLLIARLHFVYAIKVIAYFVPNESISLRAAIARQKYQ</sequence>
<evidence type="ECO:0000313" key="11">
    <source>
        <dbReference type="Proteomes" id="UP000789405"/>
    </source>
</evidence>
<keyword evidence="2" id="KW-1003">Cell membrane</keyword>
<feature type="domain" description="Anoctamin transmembrane" evidence="8">
    <location>
        <begin position="656"/>
        <end position="736"/>
    </location>
</feature>
<feature type="non-terminal residue" evidence="10">
    <location>
        <position position="1"/>
    </location>
</feature>
<feature type="domain" description="Anoctamin dimerisation" evidence="9">
    <location>
        <begin position="157"/>
        <end position="358"/>
    </location>
</feature>
<dbReference type="GO" id="GO:0005886">
    <property type="term" value="C:plasma membrane"/>
    <property type="evidence" value="ECO:0007669"/>
    <property type="project" value="UniProtKB-SubCell"/>
</dbReference>
<feature type="transmembrane region" description="Helical" evidence="7">
    <location>
        <begin position="503"/>
        <end position="531"/>
    </location>
</feature>
<dbReference type="AlphaFoldDB" id="A0A9N9IGE6"/>
<keyword evidence="11" id="KW-1185">Reference proteome</keyword>
<feature type="domain" description="Anoctamin transmembrane" evidence="8">
    <location>
        <begin position="369"/>
        <end position="525"/>
    </location>
</feature>
<evidence type="ECO:0000256" key="2">
    <source>
        <dbReference type="ARBA" id="ARBA00022475"/>
    </source>
</evidence>
<protein>
    <submittedName>
        <fullName evidence="10">11747_t:CDS:1</fullName>
    </submittedName>
</protein>
<dbReference type="GO" id="GO:0046983">
    <property type="term" value="F:protein dimerization activity"/>
    <property type="evidence" value="ECO:0007669"/>
    <property type="project" value="InterPro"/>
</dbReference>
<evidence type="ECO:0000313" key="10">
    <source>
        <dbReference type="EMBL" id="CAG8736094.1"/>
    </source>
</evidence>
<keyword evidence="4 7" id="KW-1133">Transmembrane helix</keyword>
<evidence type="ECO:0000256" key="6">
    <source>
        <dbReference type="ARBA" id="ARBA00023180"/>
    </source>
</evidence>
<dbReference type="OrthoDB" id="296386at2759"/>
<feature type="transmembrane region" description="Helical" evidence="7">
    <location>
        <begin position="386"/>
        <end position="407"/>
    </location>
</feature>
<evidence type="ECO:0000256" key="4">
    <source>
        <dbReference type="ARBA" id="ARBA00022989"/>
    </source>
</evidence>
<dbReference type="InterPro" id="IPR032394">
    <property type="entry name" value="Anoct_dimer"/>
</dbReference>
<gene>
    <name evidence="10" type="ORF">DERYTH_LOCUS15573</name>
</gene>
<keyword evidence="5 7" id="KW-0472">Membrane</keyword>
<dbReference type="InterPro" id="IPR007632">
    <property type="entry name" value="Anoctamin"/>
</dbReference>
<dbReference type="GO" id="GO:0005254">
    <property type="term" value="F:chloride channel activity"/>
    <property type="evidence" value="ECO:0007669"/>
    <property type="project" value="TreeGrafter"/>
</dbReference>
<reference evidence="10" key="1">
    <citation type="submission" date="2021-06" db="EMBL/GenBank/DDBJ databases">
        <authorList>
            <person name="Kallberg Y."/>
            <person name="Tangrot J."/>
            <person name="Rosling A."/>
        </authorList>
    </citation>
    <scope>NUCLEOTIDE SEQUENCE</scope>
    <source>
        <strain evidence="10">MA453B</strain>
    </source>
</reference>
<name>A0A9N9IGE6_9GLOM</name>